<reference evidence="3" key="1">
    <citation type="journal article" date="2023" name="Mol. Phylogenet. Evol.">
        <title>Genome-scale phylogeny and comparative genomics of the fungal order Sordariales.</title>
        <authorList>
            <person name="Hensen N."/>
            <person name="Bonometti L."/>
            <person name="Westerberg I."/>
            <person name="Brannstrom I.O."/>
            <person name="Guillou S."/>
            <person name="Cros-Aarteil S."/>
            <person name="Calhoun S."/>
            <person name="Haridas S."/>
            <person name="Kuo A."/>
            <person name="Mondo S."/>
            <person name="Pangilinan J."/>
            <person name="Riley R."/>
            <person name="LaButti K."/>
            <person name="Andreopoulos B."/>
            <person name="Lipzen A."/>
            <person name="Chen C."/>
            <person name="Yan M."/>
            <person name="Daum C."/>
            <person name="Ng V."/>
            <person name="Clum A."/>
            <person name="Steindorff A."/>
            <person name="Ohm R.A."/>
            <person name="Martin F."/>
            <person name="Silar P."/>
            <person name="Natvig D.O."/>
            <person name="Lalanne C."/>
            <person name="Gautier V."/>
            <person name="Ament-Velasquez S.L."/>
            <person name="Kruys A."/>
            <person name="Hutchinson M.I."/>
            <person name="Powell A.J."/>
            <person name="Barry K."/>
            <person name="Miller A.N."/>
            <person name="Grigoriev I.V."/>
            <person name="Debuchy R."/>
            <person name="Gladieux P."/>
            <person name="Hiltunen Thoren M."/>
            <person name="Johannesson H."/>
        </authorList>
    </citation>
    <scope>NUCLEOTIDE SEQUENCE</scope>
    <source>
        <strain evidence="3">CBS 955.72</strain>
    </source>
</reference>
<feature type="compositionally biased region" description="Low complexity" evidence="2">
    <location>
        <begin position="485"/>
        <end position="496"/>
    </location>
</feature>
<evidence type="ECO:0000313" key="4">
    <source>
        <dbReference type="Proteomes" id="UP001275084"/>
    </source>
</evidence>
<proteinExistence type="predicted"/>
<comment type="caution">
    <text evidence="3">The sequence shown here is derived from an EMBL/GenBank/DDBJ whole genome shotgun (WGS) entry which is preliminary data.</text>
</comment>
<keyword evidence="4" id="KW-1185">Reference proteome</keyword>
<keyword evidence="1" id="KW-0175">Coiled coil</keyword>
<name>A0AAJ0MCC2_9PEZI</name>
<evidence type="ECO:0000256" key="1">
    <source>
        <dbReference type="SAM" id="Coils"/>
    </source>
</evidence>
<feature type="region of interest" description="Disordered" evidence="2">
    <location>
        <begin position="619"/>
        <end position="684"/>
    </location>
</feature>
<accession>A0AAJ0MCC2</accession>
<dbReference type="GO" id="GO:0045944">
    <property type="term" value="P:positive regulation of transcription by RNA polymerase II"/>
    <property type="evidence" value="ECO:0007669"/>
    <property type="project" value="TreeGrafter"/>
</dbReference>
<organism evidence="3 4">
    <name type="scientific">Lasiosphaeria hispida</name>
    <dbReference type="NCBI Taxonomy" id="260671"/>
    <lineage>
        <taxon>Eukaryota</taxon>
        <taxon>Fungi</taxon>
        <taxon>Dikarya</taxon>
        <taxon>Ascomycota</taxon>
        <taxon>Pezizomycotina</taxon>
        <taxon>Sordariomycetes</taxon>
        <taxon>Sordariomycetidae</taxon>
        <taxon>Sordariales</taxon>
        <taxon>Lasiosphaeriaceae</taxon>
        <taxon>Lasiosphaeria</taxon>
    </lineage>
</organism>
<protein>
    <submittedName>
        <fullName evidence="3">Uncharacterized protein</fullName>
    </submittedName>
</protein>
<dbReference type="PANTHER" id="PTHR46007:SF8">
    <property type="entry name" value="C2H2-TYPE DOMAIN-CONTAINING PROTEIN"/>
    <property type="match status" value="1"/>
</dbReference>
<dbReference type="InterPro" id="IPR051647">
    <property type="entry name" value="Mediator_comp_sub12"/>
</dbReference>
<evidence type="ECO:0000256" key="2">
    <source>
        <dbReference type="SAM" id="MobiDB-lite"/>
    </source>
</evidence>
<feature type="compositionally biased region" description="Acidic residues" evidence="2">
    <location>
        <begin position="575"/>
        <end position="601"/>
    </location>
</feature>
<evidence type="ECO:0000313" key="3">
    <source>
        <dbReference type="EMBL" id="KAK3349358.1"/>
    </source>
</evidence>
<feature type="compositionally biased region" description="Basic residues" evidence="2">
    <location>
        <begin position="644"/>
        <end position="671"/>
    </location>
</feature>
<dbReference type="Proteomes" id="UP001275084">
    <property type="component" value="Unassembled WGS sequence"/>
</dbReference>
<feature type="coiled-coil region" evidence="1">
    <location>
        <begin position="348"/>
        <end position="382"/>
    </location>
</feature>
<feature type="region of interest" description="Disordered" evidence="2">
    <location>
        <begin position="567"/>
        <end position="601"/>
    </location>
</feature>
<feature type="coiled-coil region" evidence="1">
    <location>
        <begin position="296"/>
        <end position="323"/>
    </location>
</feature>
<gene>
    <name evidence="3" type="ORF">B0T25DRAFT_591731</name>
</gene>
<dbReference type="GO" id="GO:0003713">
    <property type="term" value="F:transcription coactivator activity"/>
    <property type="evidence" value="ECO:0007669"/>
    <property type="project" value="TreeGrafter"/>
</dbReference>
<feature type="compositionally biased region" description="Basic residues" evidence="2">
    <location>
        <begin position="57"/>
        <end position="69"/>
    </location>
</feature>
<dbReference type="EMBL" id="JAUIQD010000005">
    <property type="protein sequence ID" value="KAK3349358.1"/>
    <property type="molecule type" value="Genomic_DNA"/>
</dbReference>
<dbReference type="GO" id="GO:0016592">
    <property type="term" value="C:mediator complex"/>
    <property type="evidence" value="ECO:0007669"/>
    <property type="project" value="TreeGrafter"/>
</dbReference>
<feature type="region of interest" description="Disordered" evidence="2">
    <location>
        <begin position="469"/>
        <end position="531"/>
    </location>
</feature>
<dbReference type="PANTHER" id="PTHR46007">
    <property type="entry name" value="MEDIATOR OF RNA POLYMERASE II TRANSCRIPTION SUBUNIT 12"/>
    <property type="match status" value="1"/>
</dbReference>
<dbReference type="AlphaFoldDB" id="A0AAJ0MCC2"/>
<feature type="compositionally biased region" description="Polar residues" evidence="2">
    <location>
        <begin position="75"/>
        <end position="85"/>
    </location>
</feature>
<feature type="compositionally biased region" description="Polar residues" evidence="2">
    <location>
        <begin position="515"/>
        <end position="528"/>
    </location>
</feature>
<sequence length="782" mass="85275">MAEVSNTPKAAKDKKCPYCQQAFTSSSLGRHLDLYIKEKNPKAPDGIHDVDAIKKLRGNITRRHHRGSLSRRDTSISVGTPTAASKRSPGSDDADSSMFKSPLSQREGGQVGESAGRKYPSSMPWETLSVNNDNSIWEVEGTKASEGDVAAEGSRLAPPRAASRHAMKQQLEARQRVQDAIDTSKAAELALREMISSWRAAKQRIYADSMPFDFDPLSLDFPALTLQCLKAPPTLFSSTQHSTPTSWSTSPPGQKQCDALRAYFQEEFRKWKITCLAATTAVNDDLTYPSLASAAKNDTKEAVRKAEMEAENLEQQVYEHIQSTYSIWDGLSQGQRDQVWTLELARSVGRKQKEVDRLNEVQRGLKQENANLKTQVEHLSRSQQPREFKVAPPTTIFLDRRLVGYMEEESLSYGKSSIGLDIGDSHCDLNTIVSAAIDRWKSVIVSTRSANTGLQAQRSLAAASIDGPTGGIVNASPPSNASNAQGQPQPIATQQQIPPPPQPQKQQQQQQQQQTAHASQTLPQSRQTSSNNANALAYAASAASAMTDATPPDGLPDYAPVSAYTTSAAESVSADGDDDDDEMSDQDADADADADADVDIDVDADVDADIDADADAEMDDDHGYATMSTPIAAPTPNTQTHQMQQHHQHHQHQHQHQQHQQHQQQQHHQHQPRQFAAMPGQQSNQLEVNRTRGGAQGMYSMGNHSPGMGIGGNRSVTHGSASHAVHGNLNMGRSVTNMAAMQGLSNPHHPSHNMAGHNHSRMAHPDMSMMQNVAGGEPMYME</sequence>
<reference evidence="3" key="2">
    <citation type="submission" date="2023-06" db="EMBL/GenBank/DDBJ databases">
        <authorList>
            <consortium name="Lawrence Berkeley National Laboratory"/>
            <person name="Haridas S."/>
            <person name="Hensen N."/>
            <person name="Bonometti L."/>
            <person name="Westerberg I."/>
            <person name="Brannstrom I.O."/>
            <person name="Guillou S."/>
            <person name="Cros-Aarteil S."/>
            <person name="Calhoun S."/>
            <person name="Kuo A."/>
            <person name="Mondo S."/>
            <person name="Pangilinan J."/>
            <person name="Riley R."/>
            <person name="Labutti K."/>
            <person name="Andreopoulos B."/>
            <person name="Lipzen A."/>
            <person name="Chen C."/>
            <person name="Yanf M."/>
            <person name="Daum C."/>
            <person name="Ng V."/>
            <person name="Clum A."/>
            <person name="Steindorff A."/>
            <person name="Ohm R."/>
            <person name="Martin F."/>
            <person name="Silar P."/>
            <person name="Natvig D."/>
            <person name="Lalanne C."/>
            <person name="Gautier V."/>
            <person name="Ament-Velasquez S.L."/>
            <person name="Kruys A."/>
            <person name="Hutchinson M.I."/>
            <person name="Powell A.J."/>
            <person name="Barry K."/>
            <person name="Miller A.N."/>
            <person name="Grigoriev I.V."/>
            <person name="Debuchy R."/>
            <person name="Gladieux P."/>
            <person name="Thoren M.H."/>
            <person name="Johannesson H."/>
        </authorList>
    </citation>
    <scope>NUCLEOTIDE SEQUENCE</scope>
    <source>
        <strain evidence="3">CBS 955.72</strain>
    </source>
</reference>
<feature type="compositionally biased region" description="Low complexity" evidence="2">
    <location>
        <begin position="504"/>
        <end position="514"/>
    </location>
</feature>
<feature type="region of interest" description="Disordered" evidence="2">
    <location>
        <begin position="57"/>
        <end position="125"/>
    </location>
</feature>